<dbReference type="KEGG" id="pwn:QNH46_19270"/>
<dbReference type="InterPro" id="IPR013738">
    <property type="entry name" value="Beta_galactosidase_Trimer"/>
</dbReference>
<dbReference type="GO" id="GO:0004565">
    <property type="term" value="F:beta-galactosidase activity"/>
    <property type="evidence" value="ECO:0007669"/>
    <property type="project" value="InterPro"/>
</dbReference>
<proteinExistence type="predicted"/>
<accession>A0AA95L0G7</accession>
<dbReference type="Gene3D" id="3.40.50.880">
    <property type="match status" value="1"/>
</dbReference>
<dbReference type="RefSeq" id="WP_283925652.1">
    <property type="nucleotide sequence ID" value="NZ_CP126084.1"/>
</dbReference>
<dbReference type="AlphaFoldDB" id="A0AA95L0G7"/>
<protein>
    <submittedName>
        <fullName evidence="3">Beta-galactosidase trimerization domain-containing protein</fullName>
    </submittedName>
</protein>
<dbReference type="PANTHER" id="PTHR36447:SF2">
    <property type="entry name" value="BETA-GALACTOSIDASE YESZ"/>
    <property type="match status" value="1"/>
</dbReference>
<dbReference type="SUPFAM" id="SSF52317">
    <property type="entry name" value="Class I glutamine amidotransferase-like"/>
    <property type="match status" value="1"/>
</dbReference>
<dbReference type="EMBL" id="CP126084">
    <property type="protein sequence ID" value="WHX48219.1"/>
    <property type="molecule type" value="Genomic_DNA"/>
</dbReference>
<organism evidence="3 4">
    <name type="scientific">Paenibacillus woosongensis</name>
    <dbReference type="NCBI Taxonomy" id="307580"/>
    <lineage>
        <taxon>Bacteria</taxon>
        <taxon>Bacillati</taxon>
        <taxon>Bacillota</taxon>
        <taxon>Bacilli</taxon>
        <taxon>Bacillales</taxon>
        <taxon>Paenibacillaceae</taxon>
        <taxon>Paenibacillus</taxon>
    </lineage>
</organism>
<reference evidence="3" key="1">
    <citation type="submission" date="2023-05" db="EMBL/GenBank/DDBJ databases">
        <title>Comparative genomics of Bacillaceae isolates and their secondary metabolite potential.</title>
        <authorList>
            <person name="Song L."/>
            <person name="Nielsen L.J."/>
            <person name="Mohite O."/>
            <person name="Xu X."/>
            <person name="Weber T."/>
            <person name="Kovacs A.T."/>
        </authorList>
    </citation>
    <scope>NUCLEOTIDE SEQUENCE</scope>
    <source>
        <strain evidence="3">B2_4</strain>
    </source>
</reference>
<dbReference type="Pfam" id="PF08532">
    <property type="entry name" value="Glyco_hydro_42M"/>
    <property type="match status" value="1"/>
</dbReference>
<dbReference type="InterPro" id="IPR003476">
    <property type="entry name" value="Glyco_hydro_42"/>
</dbReference>
<dbReference type="InterPro" id="IPR013739">
    <property type="entry name" value="Beta_galactosidase_C"/>
</dbReference>
<sequence length="196" mass="20655">MQPLLRIITEEHTIPTDAGLGELEKLAGVKTVYMYPMDGTGSIGRAFGVSAPLSLWSAVFQPLESGASVVGEISEGLTPGLAFVTEHRHGLGKIVMLGSMPSGEEGDAMLRQLIRHYADEAGVTVRSDVTPGTLVAPRCGASGQTVWFIVNMDGRGGSVTLPCQGTDALTGDEFPPGQVAVEPFGYKAIRLNLPLF</sequence>
<dbReference type="PANTHER" id="PTHR36447">
    <property type="entry name" value="BETA-GALACTOSIDASE GANA"/>
    <property type="match status" value="1"/>
</dbReference>
<feature type="domain" description="Beta-galactosidase trimerisation" evidence="1">
    <location>
        <begin position="8"/>
        <end position="123"/>
    </location>
</feature>
<evidence type="ECO:0000313" key="4">
    <source>
        <dbReference type="Proteomes" id="UP001177943"/>
    </source>
</evidence>
<dbReference type="Pfam" id="PF08533">
    <property type="entry name" value="Glyco_hydro_42C"/>
    <property type="match status" value="1"/>
</dbReference>
<evidence type="ECO:0000313" key="3">
    <source>
        <dbReference type="EMBL" id="WHX48219.1"/>
    </source>
</evidence>
<evidence type="ECO:0000259" key="1">
    <source>
        <dbReference type="Pfam" id="PF08532"/>
    </source>
</evidence>
<dbReference type="GO" id="GO:0006012">
    <property type="term" value="P:galactose metabolic process"/>
    <property type="evidence" value="ECO:0007669"/>
    <property type="project" value="InterPro"/>
</dbReference>
<dbReference type="Proteomes" id="UP001177943">
    <property type="component" value="Chromosome"/>
</dbReference>
<dbReference type="InterPro" id="IPR029062">
    <property type="entry name" value="Class_I_gatase-like"/>
</dbReference>
<gene>
    <name evidence="3" type="ORF">QNH46_19270</name>
</gene>
<name>A0AA95L0G7_9BACL</name>
<evidence type="ECO:0000259" key="2">
    <source>
        <dbReference type="Pfam" id="PF08533"/>
    </source>
</evidence>
<feature type="domain" description="Beta-galactosidase C-terminal" evidence="2">
    <location>
        <begin position="136"/>
        <end position="187"/>
    </location>
</feature>